<proteinExistence type="inferred from homology"/>
<keyword evidence="3" id="KW-0949">S-adenosyl-L-methionine</keyword>
<dbReference type="STRING" id="1097556.R4XFR8"/>
<evidence type="ECO:0000256" key="3">
    <source>
        <dbReference type="ARBA" id="ARBA00022691"/>
    </source>
</evidence>
<dbReference type="Gene3D" id="3.40.50.150">
    <property type="entry name" value="Vaccinia Virus protein VP39"/>
    <property type="match status" value="1"/>
</dbReference>
<dbReference type="InterPro" id="IPR002935">
    <property type="entry name" value="SAM_O-MeTrfase"/>
</dbReference>
<keyword evidence="2" id="KW-0808">Transferase</keyword>
<accession>R4XFR8</accession>
<evidence type="ECO:0000256" key="2">
    <source>
        <dbReference type="ARBA" id="ARBA00022679"/>
    </source>
</evidence>
<evidence type="ECO:0000256" key="1">
    <source>
        <dbReference type="ARBA" id="ARBA00022603"/>
    </source>
</evidence>
<dbReference type="SUPFAM" id="SSF53335">
    <property type="entry name" value="S-adenosyl-L-methionine-dependent methyltransferases"/>
    <property type="match status" value="1"/>
</dbReference>
<sequence length="139" mass="14858">MAKTVKPDGHADTPVQCISNLLEKAQAASADEKDAYIAAALDLAKNLDDYLTETTTPASSSLRSMIDDTMTTDWDELHKSGKTKYHYTTNFCAGTYEAQFVATLCQLVNATRVLEVGMFTGTTAAAIAAALPEDGKVTT</sequence>
<reference evidence="5 6" key="1">
    <citation type="journal article" date="2013" name="MBio">
        <title>Genome sequencing of the plant pathogen Taphrina deformans, the causal agent of peach leaf curl.</title>
        <authorList>
            <person name="Cisse O.H."/>
            <person name="Almeida J.M.G.C.F."/>
            <person name="Fonseca A."/>
            <person name="Kumar A.A."/>
            <person name="Salojaervi J."/>
            <person name="Overmyer K."/>
            <person name="Hauser P.M."/>
            <person name="Pagni M."/>
        </authorList>
    </citation>
    <scope>NUCLEOTIDE SEQUENCE [LARGE SCALE GENOMIC DNA]</scope>
    <source>
        <strain evidence="6">PYCC 5710 / ATCC 11124 / CBS 356.35 / IMI 108563 / JCM 9778 / NBRC 8474</strain>
    </source>
</reference>
<organism evidence="5 6">
    <name type="scientific">Taphrina deformans (strain PYCC 5710 / ATCC 11124 / CBS 356.35 / IMI 108563 / JCM 9778 / NBRC 8474)</name>
    <name type="common">Peach leaf curl fungus</name>
    <name type="synonym">Lalaria deformans</name>
    <dbReference type="NCBI Taxonomy" id="1097556"/>
    <lineage>
        <taxon>Eukaryota</taxon>
        <taxon>Fungi</taxon>
        <taxon>Dikarya</taxon>
        <taxon>Ascomycota</taxon>
        <taxon>Taphrinomycotina</taxon>
        <taxon>Taphrinomycetes</taxon>
        <taxon>Taphrinales</taxon>
        <taxon>Taphrinaceae</taxon>
        <taxon>Taphrina</taxon>
    </lineage>
</organism>
<feature type="non-terminal residue" evidence="5">
    <location>
        <position position="139"/>
    </location>
</feature>
<dbReference type="OrthoDB" id="10251242at2759"/>
<dbReference type="Pfam" id="PF01596">
    <property type="entry name" value="Methyltransf_3"/>
    <property type="match status" value="1"/>
</dbReference>
<evidence type="ECO:0000256" key="4">
    <source>
        <dbReference type="ARBA" id="ARBA00023453"/>
    </source>
</evidence>
<name>R4XFR8_TAPDE</name>
<dbReference type="InterPro" id="IPR029063">
    <property type="entry name" value="SAM-dependent_MTases_sf"/>
</dbReference>
<dbReference type="EMBL" id="CAHR02000290">
    <property type="protein sequence ID" value="CCG84706.1"/>
    <property type="molecule type" value="Genomic_DNA"/>
</dbReference>
<dbReference type="GO" id="GO:0032259">
    <property type="term" value="P:methylation"/>
    <property type="evidence" value="ECO:0007669"/>
    <property type="project" value="UniProtKB-KW"/>
</dbReference>
<dbReference type="GO" id="GO:0008757">
    <property type="term" value="F:S-adenosylmethionine-dependent methyltransferase activity"/>
    <property type="evidence" value="ECO:0007669"/>
    <property type="project" value="TreeGrafter"/>
</dbReference>
<evidence type="ECO:0000313" key="5">
    <source>
        <dbReference type="EMBL" id="CCG84706.1"/>
    </source>
</evidence>
<dbReference type="PANTHER" id="PTHR10509">
    <property type="entry name" value="O-METHYLTRANSFERASE-RELATED"/>
    <property type="match status" value="1"/>
</dbReference>
<dbReference type="Proteomes" id="UP000013776">
    <property type="component" value="Unassembled WGS sequence"/>
</dbReference>
<dbReference type="InterPro" id="IPR050362">
    <property type="entry name" value="Cation-dep_OMT"/>
</dbReference>
<dbReference type="AlphaFoldDB" id="R4XFR8"/>
<dbReference type="VEuPathDB" id="FungiDB:TAPDE_005148"/>
<evidence type="ECO:0008006" key="7">
    <source>
        <dbReference type="Google" id="ProtNLM"/>
    </source>
</evidence>
<evidence type="ECO:0000313" key="6">
    <source>
        <dbReference type="Proteomes" id="UP000013776"/>
    </source>
</evidence>
<gene>
    <name evidence="5" type="ORF">TAPDE_005148</name>
</gene>
<comment type="caution">
    <text evidence="5">The sequence shown here is derived from an EMBL/GenBank/DDBJ whole genome shotgun (WGS) entry which is preliminary data.</text>
</comment>
<keyword evidence="1" id="KW-0489">Methyltransferase</keyword>
<protein>
    <recommendedName>
        <fullName evidence="7">O-methyltransferase</fullName>
    </recommendedName>
</protein>
<dbReference type="PANTHER" id="PTHR10509:SF14">
    <property type="entry name" value="CAFFEOYL-COA O-METHYLTRANSFERASE 3-RELATED"/>
    <property type="match status" value="1"/>
</dbReference>
<dbReference type="GO" id="GO:0008171">
    <property type="term" value="F:O-methyltransferase activity"/>
    <property type="evidence" value="ECO:0007669"/>
    <property type="project" value="InterPro"/>
</dbReference>
<comment type="similarity">
    <text evidence="4">Belongs to the class I-like SAM-binding methyltransferase superfamily. Cation-dependent O-methyltransferase family.</text>
</comment>
<keyword evidence="6" id="KW-1185">Reference proteome</keyword>